<feature type="region of interest" description="Disordered" evidence="1">
    <location>
        <begin position="230"/>
        <end position="285"/>
    </location>
</feature>
<reference evidence="2 3" key="1">
    <citation type="journal article" date="2021" name="Elife">
        <title>Chloroplast acquisition without the gene transfer in kleptoplastic sea slugs, Plakobranchus ocellatus.</title>
        <authorList>
            <person name="Maeda T."/>
            <person name="Takahashi S."/>
            <person name="Yoshida T."/>
            <person name="Shimamura S."/>
            <person name="Takaki Y."/>
            <person name="Nagai Y."/>
            <person name="Toyoda A."/>
            <person name="Suzuki Y."/>
            <person name="Arimoto A."/>
            <person name="Ishii H."/>
            <person name="Satoh N."/>
            <person name="Nishiyama T."/>
            <person name="Hasebe M."/>
            <person name="Maruyama T."/>
            <person name="Minagawa J."/>
            <person name="Obokata J."/>
            <person name="Shigenobu S."/>
        </authorList>
    </citation>
    <scope>NUCLEOTIDE SEQUENCE [LARGE SCALE GENOMIC DNA]</scope>
</reference>
<feature type="compositionally biased region" description="Low complexity" evidence="1">
    <location>
        <begin position="52"/>
        <end position="66"/>
    </location>
</feature>
<gene>
    <name evidence="2" type="ORF">ElyMa_005602900</name>
</gene>
<comment type="caution">
    <text evidence="2">The sequence shown here is derived from an EMBL/GenBank/DDBJ whole genome shotgun (WGS) entry which is preliminary data.</text>
</comment>
<feature type="compositionally biased region" description="Basic residues" evidence="1">
    <location>
        <begin position="1"/>
        <end position="12"/>
    </location>
</feature>
<feature type="compositionally biased region" description="Polar residues" evidence="1">
    <location>
        <begin position="13"/>
        <end position="24"/>
    </location>
</feature>
<sequence>MYTQKHACRKRQCSNCLPNSSTDPASLMAKGSESQTAGPKQKNERRPQNLQPPAAFTSPAPSAADPNGPPGVHPQSDSDRQKGARPPRHPQQTRHILNTTRHSIGSQRKPHKTGVTRSLPPPRDINPAAPRRTTRSLRTRPPGSPASSEPQQSSPDNTKDATRAAATLRSRKPRTAPILPTWKHAALQTPSTCDDTDMSPSRQTPKPSMRLLVGMILPLMFRVAVGTERTSPPSTTIPAPSSLSPSLPAIIHSPTLSTQTDAPERSNGRSSIAPAQYICASSAQR</sequence>
<protein>
    <submittedName>
        <fullName evidence="2">Uncharacterized protein</fullName>
    </submittedName>
</protein>
<evidence type="ECO:0000313" key="3">
    <source>
        <dbReference type="Proteomes" id="UP000762676"/>
    </source>
</evidence>
<feature type="region of interest" description="Disordered" evidence="1">
    <location>
        <begin position="1"/>
        <end position="172"/>
    </location>
</feature>
<name>A0AAV4F5D1_9GAST</name>
<evidence type="ECO:0000313" key="2">
    <source>
        <dbReference type="EMBL" id="GFR68224.1"/>
    </source>
</evidence>
<proteinExistence type="predicted"/>
<feature type="compositionally biased region" description="Polar residues" evidence="1">
    <location>
        <begin position="93"/>
        <end position="106"/>
    </location>
</feature>
<dbReference type="Proteomes" id="UP000762676">
    <property type="component" value="Unassembled WGS sequence"/>
</dbReference>
<keyword evidence="3" id="KW-1185">Reference proteome</keyword>
<dbReference type="AlphaFoldDB" id="A0AAV4F5D1"/>
<dbReference type="EMBL" id="BMAT01011185">
    <property type="protein sequence ID" value="GFR68224.1"/>
    <property type="molecule type" value="Genomic_DNA"/>
</dbReference>
<feature type="compositionally biased region" description="Low complexity" evidence="1">
    <location>
        <begin position="230"/>
        <end position="254"/>
    </location>
</feature>
<feature type="compositionally biased region" description="Low complexity" evidence="1">
    <location>
        <begin position="139"/>
        <end position="155"/>
    </location>
</feature>
<organism evidence="2 3">
    <name type="scientific">Elysia marginata</name>
    <dbReference type="NCBI Taxonomy" id="1093978"/>
    <lineage>
        <taxon>Eukaryota</taxon>
        <taxon>Metazoa</taxon>
        <taxon>Spiralia</taxon>
        <taxon>Lophotrochozoa</taxon>
        <taxon>Mollusca</taxon>
        <taxon>Gastropoda</taxon>
        <taxon>Heterobranchia</taxon>
        <taxon>Euthyneura</taxon>
        <taxon>Panpulmonata</taxon>
        <taxon>Sacoglossa</taxon>
        <taxon>Placobranchoidea</taxon>
        <taxon>Plakobranchidae</taxon>
        <taxon>Elysia</taxon>
    </lineage>
</organism>
<feature type="compositionally biased region" description="Basic residues" evidence="1">
    <location>
        <begin position="83"/>
        <end position="92"/>
    </location>
</feature>
<accession>A0AAV4F5D1</accession>
<evidence type="ECO:0000256" key="1">
    <source>
        <dbReference type="SAM" id="MobiDB-lite"/>
    </source>
</evidence>